<dbReference type="AlphaFoldDB" id="A4CHX4"/>
<evidence type="ECO:0000313" key="3">
    <source>
        <dbReference type="Proteomes" id="UP000009049"/>
    </source>
</evidence>
<proteinExistence type="predicted"/>
<dbReference type="EMBL" id="CP001712">
    <property type="protein sequence ID" value="EAR16532.1"/>
    <property type="molecule type" value="Genomic_DNA"/>
</dbReference>
<dbReference type="STRING" id="313596.RB2501_06520"/>
<accession>A4CHX4</accession>
<keyword evidence="3" id="KW-1185">Reference proteome</keyword>
<feature type="compositionally biased region" description="Low complexity" evidence="1">
    <location>
        <begin position="203"/>
        <end position="212"/>
    </location>
</feature>
<name>A4CHX4_ROBBH</name>
<feature type="region of interest" description="Disordered" evidence="1">
    <location>
        <begin position="177"/>
        <end position="213"/>
    </location>
</feature>
<evidence type="ECO:0000256" key="1">
    <source>
        <dbReference type="SAM" id="MobiDB-lite"/>
    </source>
</evidence>
<dbReference type="KEGG" id="rbi:RB2501_06520"/>
<dbReference type="InterPro" id="IPR011717">
    <property type="entry name" value="TPR-4"/>
</dbReference>
<dbReference type="Proteomes" id="UP000009049">
    <property type="component" value="Chromosome"/>
</dbReference>
<dbReference type="Pfam" id="PF07721">
    <property type="entry name" value="TPR_4"/>
    <property type="match status" value="1"/>
</dbReference>
<reference evidence="2 3" key="1">
    <citation type="journal article" date="2009" name="J. Bacteriol.">
        <title>Complete genome sequence of Robiginitalea biformata HTCC2501.</title>
        <authorList>
            <person name="Oh H.M."/>
            <person name="Giovannoni S.J."/>
            <person name="Lee K."/>
            <person name="Ferriera S."/>
            <person name="Johnson J."/>
            <person name="Cho J.C."/>
        </authorList>
    </citation>
    <scope>NUCLEOTIDE SEQUENCE [LARGE SCALE GENOMIC DNA]</scope>
    <source>
        <strain evidence="3">ATCC BAA-864 / HTCC2501 / KCTC 12146</strain>
    </source>
</reference>
<gene>
    <name evidence="2" type="ordered locus">RB2501_06520</name>
</gene>
<dbReference type="Gene3D" id="1.25.40.10">
    <property type="entry name" value="Tetratricopeptide repeat domain"/>
    <property type="match status" value="2"/>
</dbReference>
<organism evidence="2 3">
    <name type="scientific">Robiginitalea biformata (strain ATCC BAA-864 / DSM 15991 / KCTC 12146 / HTCC2501)</name>
    <dbReference type="NCBI Taxonomy" id="313596"/>
    <lineage>
        <taxon>Bacteria</taxon>
        <taxon>Pseudomonadati</taxon>
        <taxon>Bacteroidota</taxon>
        <taxon>Flavobacteriia</taxon>
        <taxon>Flavobacteriales</taxon>
        <taxon>Flavobacteriaceae</taxon>
        <taxon>Robiginitalea</taxon>
    </lineage>
</organism>
<dbReference type="InterPro" id="IPR011990">
    <property type="entry name" value="TPR-like_helical_dom_sf"/>
</dbReference>
<dbReference type="HOGENOM" id="CLU_933236_0_0_10"/>
<protein>
    <submittedName>
        <fullName evidence="2">Uncharacterized protein</fullName>
    </submittedName>
</protein>
<dbReference type="OrthoDB" id="1465784at2"/>
<dbReference type="eggNOG" id="COG3071">
    <property type="taxonomic scope" value="Bacteria"/>
</dbReference>
<dbReference type="SUPFAM" id="SSF48452">
    <property type="entry name" value="TPR-like"/>
    <property type="match status" value="1"/>
</dbReference>
<sequence length="320" mass="35663">MKLLVPIPNAIRVLPVCWCLLAGAQEEGSADVFLESYSDAFQETFFQALREKGIENYDRAEALLLECKQLDPLAPVLDHELAKVLIRQEQYPAAEQYALTAVRAEPAEYWYLHTLMEALGPQYKQPAELRDFLPMDMPEFRINLARWYLEQQDGEQVLEQLRGLEDTDEVLALRQQARQLEPESPSVPEGAPSVADSERETPAADSATDPPAEVGSVTHFMKQLEALLVSESWGEAEELGSEAIETYPLQPFFYFAKGRGLLGLGRPAEAVSVLESGEEFLLESGELARRIYTALADAHTALGNMEKAGEYRAKSKNGSQ</sequence>
<evidence type="ECO:0000313" key="2">
    <source>
        <dbReference type="EMBL" id="EAR16532.1"/>
    </source>
</evidence>
<dbReference type="GO" id="GO:0042802">
    <property type="term" value="F:identical protein binding"/>
    <property type="evidence" value="ECO:0007669"/>
    <property type="project" value="InterPro"/>
</dbReference>